<dbReference type="PANTHER" id="PTHR22951:SF5">
    <property type="entry name" value="PHOSPHATIDYLINOSITOL-BINDING CLATHRIN ASSEMBLY PROTEIN LAP"/>
    <property type="match status" value="1"/>
</dbReference>
<feature type="region of interest" description="Disordered" evidence="7">
    <location>
        <begin position="365"/>
        <end position="408"/>
    </location>
</feature>
<dbReference type="GO" id="GO:0000149">
    <property type="term" value="F:SNARE binding"/>
    <property type="evidence" value="ECO:0007669"/>
    <property type="project" value="TreeGrafter"/>
</dbReference>
<proteinExistence type="predicted"/>
<dbReference type="PANTHER" id="PTHR22951">
    <property type="entry name" value="CLATHRIN ASSEMBLY PROTEIN"/>
    <property type="match status" value="1"/>
</dbReference>
<dbReference type="InterPro" id="IPR008942">
    <property type="entry name" value="ENTH_VHS"/>
</dbReference>
<dbReference type="GO" id="GO:0005545">
    <property type="term" value="F:1-phosphatidylinositol binding"/>
    <property type="evidence" value="ECO:0007669"/>
    <property type="project" value="InterPro"/>
</dbReference>
<feature type="domain" description="ENTH" evidence="8">
    <location>
        <begin position="27"/>
        <end position="182"/>
    </location>
</feature>
<organism evidence="9 10">
    <name type="scientific">Micractinium conductrix</name>
    <dbReference type="NCBI Taxonomy" id="554055"/>
    <lineage>
        <taxon>Eukaryota</taxon>
        <taxon>Viridiplantae</taxon>
        <taxon>Chlorophyta</taxon>
        <taxon>core chlorophytes</taxon>
        <taxon>Trebouxiophyceae</taxon>
        <taxon>Chlorellales</taxon>
        <taxon>Chlorellaceae</taxon>
        <taxon>Chlorella clade</taxon>
        <taxon>Micractinium</taxon>
    </lineage>
</organism>
<gene>
    <name evidence="9" type="ORF">C2E20_3504</name>
</gene>
<dbReference type="InterPro" id="IPR011417">
    <property type="entry name" value="ANTH_dom"/>
</dbReference>
<dbReference type="GO" id="GO:0006900">
    <property type="term" value="P:vesicle budding from membrane"/>
    <property type="evidence" value="ECO:0007669"/>
    <property type="project" value="TreeGrafter"/>
</dbReference>
<dbReference type="InterPro" id="IPR045192">
    <property type="entry name" value="AP180-like"/>
</dbReference>
<evidence type="ECO:0000259" key="8">
    <source>
        <dbReference type="PROSITE" id="PS50942"/>
    </source>
</evidence>
<comment type="caution">
    <text evidence="9">The sequence shown here is derived from an EMBL/GenBank/DDBJ whole genome shotgun (WGS) entry which is preliminary data.</text>
</comment>
<feature type="region of interest" description="Disordered" evidence="7">
    <location>
        <begin position="559"/>
        <end position="677"/>
    </location>
</feature>
<evidence type="ECO:0000313" key="9">
    <source>
        <dbReference type="EMBL" id="PSC73445.1"/>
    </source>
</evidence>
<dbReference type="Gene3D" id="1.25.40.90">
    <property type="match status" value="1"/>
</dbReference>
<dbReference type="GO" id="GO:0048268">
    <property type="term" value="P:clathrin coat assembly"/>
    <property type="evidence" value="ECO:0007669"/>
    <property type="project" value="InterPro"/>
</dbReference>
<feature type="compositionally biased region" description="Pro residues" evidence="7">
    <location>
        <begin position="441"/>
        <end position="452"/>
    </location>
</feature>
<evidence type="ECO:0000256" key="3">
    <source>
        <dbReference type="ARBA" id="ARBA00022583"/>
    </source>
</evidence>
<dbReference type="EMBL" id="LHPF02000007">
    <property type="protein sequence ID" value="PSC73445.1"/>
    <property type="molecule type" value="Genomic_DNA"/>
</dbReference>
<accession>A0A2P6VH82</accession>
<feature type="compositionally biased region" description="Pro residues" evidence="7">
    <location>
        <begin position="613"/>
        <end position="622"/>
    </location>
</feature>
<dbReference type="GO" id="GO:0032050">
    <property type="term" value="F:clathrin heavy chain binding"/>
    <property type="evidence" value="ECO:0007669"/>
    <property type="project" value="TreeGrafter"/>
</dbReference>
<dbReference type="InterPro" id="IPR013809">
    <property type="entry name" value="ENTH"/>
</dbReference>
<keyword evidence="4" id="KW-0472">Membrane</keyword>
<dbReference type="STRING" id="554055.A0A2P6VH82"/>
<feature type="compositionally biased region" description="Low complexity" evidence="7">
    <location>
        <begin position="583"/>
        <end position="606"/>
    </location>
</feature>
<protein>
    <submittedName>
        <fullName evidence="9">Clathrin assembly</fullName>
    </submittedName>
</protein>
<dbReference type="Pfam" id="PF07651">
    <property type="entry name" value="ANTH"/>
    <property type="match status" value="1"/>
</dbReference>
<dbReference type="SMART" id="SM00273">
    <property type="entry name" value="ENTH"/>
    <property type="match status" value="1"/>
</dbReference>
<keyword evidence="10" id="KW-1185">Reference proteome</keyword>
<sequence>MADAGKTSVAGSLSTTFSEKLRVASAKVGGDHKDLNVAIIKATTSQFHVVPKEKHVRTLKLAVNPARPHRDIIHVITELHRRLQDATDWLTALKSLITLHRLMRESEPRFMEELAKYSDSLAHSHGRGAGGAGAPPPRLFCTDNFIDRTTSEGRYDFSEWVRAYGKYLEEQLTVYSAIRWGVEQEGPGVESRLRGLPARDLLFQLPHLQRLQRRQLDCMPRGAATHDPVVLFALSLVLKESFQLYKAVSEGVINLAGAFFEMEYHDATHGLELYKESVAAAEALTGYYTAVEQIEEIRRSMQLPKLNPPPADFLASMEAYVAEAPRPLAEAGAAAAPAGKRGVPLRKGKLLQGGPAVLRTGSGLSAGAAAGAPRDPGMVLPFMPSTSAGPATSQSGESRGRGGGFTAVSPTATAAASEAASAAAAPDLLGGVEAAQAAQAAPPPAAPKPAPSPLDLLSGLDFTFPAEGGVAPAAAPASSNPFADLPVAPTAAPAPLAAAGPATGSSNPFGEPSPTAAAPASYAWAAPQQPAWGAAPPQPQYQQQQPAYGYGGAGGYPAGGYGAPQPVPAGARPPHLSMSSDDPFASFGAPPPAAAATPAAQRMPPAGGAFWAPPQPAGPMPVPSYGAGPHPLSGDELSKAALNDPFAALTGLPKSSPGASTKPSPPRQGMYPTGGFL</sequence>
<evidence type="ECO:0000256" key="5">
    <source>
        <dbReference type="ARBA" id="ARBA00023176"/>
    </source>
</evidence>
<name>A0A2P6VH82_9CHLO</name>
<dbReference type="GO" id="GO:0030136">
    <property type="term" value="C:clathrin-coated vesicle"/>
    <property type="evidence" value="ECO:0007669"/>
    <property type="project" value="UniProtKB-SubCell"/>
</dbReference>
<comment type="subcellular location">
    <subcellularLocation>
        <location evidence="1">Cytoplasmic vesicle</location>
        <location evidence="1">Clathrin-coated vesicle</location>
    </subcellularLocation>
    <subcellularLocation>
        <location evidence="2">Membrane</location>
        <location evidence="2">Clathrin-coated pit</location>
    </subcellularLocation>
</comment>
<keyword evidence="6" id="KW-0968">Cytoplasmic vesicle</keyword>
<feature type="region of interest" description="Disordered" evidence="7">
    <location>
        <begin position="497"/>
        <end position="522"/>
    </location>
</feature>
<keyword evidence="3" id="KW-0254">Endocytosis</keyword>
<dbReference type="CDD" id="cd03564">
    <property type="entry name" value="ANTH_N"/>
    <property type="match status" value="1"/>
</dbReference>
<dbReference type="OrthoDB" id="44015at2759"/>
<dbReference type="GO" id="GO:0072583">
    <property type="term" value="P:clathrin-dependent endocytosis"/>
    <property type="evidence" value="ECO:0007669"/>
    <property type="project" value="InterPro"/>
</dbReference>
<dbReference type="PROSITE" id="PS50942">
    <property type="entry name" value="ENTH"/>
    <property type="match status" value="1"/>
</dbReference>
<dbReference type="Proteomes" id="UP000239649">
    <property type="component" value="Unassembled WGS sequence"/>
</dbReference>
<dbReference type="GO" id="GO:0005546">
    <property type="term" value="F:phosphatidylinositol-4,5-bisphosphate binding"/>
    <property type="evidence" value="ECO:0007669"/>
    <property type="project" value="TreeGrafter"/>
</dbReference>
<dbReference type="Gene3D" id="1.20.58.150">
    <property type="entry name" value="ANTH domain"/>
    <property type="match status" value="1"/>
</dbReference>
<dbReference type="InterPro" id="IPR014712">
    <property type="entry name" value="ANTH_dom_sf"/>
</dbReference>
<evidence type="ECO:0000256" key="1">
    <source>
        <dbReference type="ARBA" id="ARBA00004132"/>
    </source>
</evidence>
<dbReference type="InterPro" id="IPR048050">
    <property type="entry name" value="ANTH_N_plant"/>
</dbReference>
<feature type="compositionally biased region" description="Polar residues" evidence="7">
    <location>
        <begin position="384"/>
        <end position="394"/>
    </location>
</feature>
<dbReference type="SUPFAM" id="SSF48464">
    <property type="entry name" value="ENTH/VHS domain"/>
    <property type="match status" value="1"/>
</dbReference>
<reference evidence="9 10" key="1">
    <citation type="journal article" date="2018" name="Plant J.">
        <title>Genome sequences of Chlorella sorokiniana UTEX 1602 and Micractinium conductrix SAG 241.80: implications to maltose excretion by a green alga.</title>
        <authorList>
            <person name="Arriola M.B."/>
            <person name="Velmurugan N."/>
            <person name="Zhang Y."/>
            <person name="Plunkett M.H."/>
            <person name="Hondzo H."/>
            <person name="Barney B.M."/>
        </authorList>
    </citation>
    <scope>NUCLEOTIDE SEQUENCE [LARGE SCALE GENOMIC DNA]</scope>
    <source>
        <strain evidence="9 10">SAG 241.80</strain>
    </source>
</reference>
<dbReference type="SUPFAM" id="SSF89009">
    <property type="entry name" value="GAT-like domain"/>
    <property type="match status" value="1"/>
</dbReference>
<dbReference type="AlphaFoldDB" id="A0A2P6VH82"/>
<keyword evidence="5" id="KW-0168">Coated pit</keyword>
<evidence type="ECO:0000256" key="4">
    <source>
        <dbReference type="ARBA" id="ARBA00023136"/>
    </source>
</evidence>
<evidence type="ECO:0000256" key="2">
    <source>
        <dbReference type="ARBA" id="ARBA00004600"/>
    </source>
</evidence>
<dbReference type="GO" id="GO:0005905">
    <property type="term" value="C:clathrin-coated pit"/>
    <property type="evidence" value="ECO:0007669"/>
    <property type="project" value="UniProtKB-SubCell"/>
</dbReference>
<evidence type="ECO:0000256" key="7">
    <source>
        <dbReference type="SAM" id="MobiDB-lite"/>
    </source>
</evidence>
<evidence type="ECO:0000256" key="6">
    <source>
        <dbReference type="ARBA" id="ARBA00023329"/>
    </source>
</evidence>
<evidence type="ECO:0000313" key="10">
    <source>
        <dbReference type="Proteomes" id="UP000239649"/>
    </source>
</evidence>
<feature type="region of interest" description="Disordered" evidence="7">
    <location>
        <begin position="434"/>
        <end position="459"/>
    </location>
</feature>